<feature type="domain" description="MotA/TolQ/ExbB proton channel" evidence="14">
    <location>
        <begin position="127"/>
        <end position="231"/>
    </location>
</feature>
<comment type="subcellular location">
    <subcellularLocation>
        <location evidence="1">Cell inner membrane</location>
        <topology evidence="1">Multi-pass membrane protein</topology>
    </subcellularLocation>
    <subcellularLocation>
        <location evidence="12">Membrane</location>
        <topology evidence="12">Multi-pass membrane protein</topology>
    </subcellularLocation>
</comment>
<dbReference type="GO" id="GO:0022857">
    <property type="term" value="F:transmembrane transporter activity"/>
    <property type="evidence" value="ECO:0007669"/>
    <property type="project" value="InterPro"/>
</dbReference>
<comment type="subunit">
    <text evidence="2">The accessory proteins ExbB and ExbD seem to form a complex with TonB.</text>
</comment>
<evidence type="ECO:0000256" key="6">
    <source>
        <dbReference type="ARBA" id="ARBA00022519"/>
    </source>
</evidence>
<evidence type="ECO:0000256" key="9">
    <source>
        <dbReference type="ARBA" id="ARBA00022989"/>
    </source>
</evidence>
<dbReference type="Proteomes" id="UP000018454">
    <property type="component" value="Unassembled WGS sequence"/>
</dbReference>
<dbReference type="EMBL" id="AEUP01000036">
    <property type="protein sequence ID" value="EGE46936.1"/>
    <property type="molecule type" value="Genomic_DNA"/>
</dbReference>
<evidence type="ECO:0000313" key="15">
    <source>
        <dbReference type="EMBL" id="EGE46936.1"/>
    </source>
</evidence>
<evidence type="ECO:0000256" key="7">
    <source>
        <dbReference type="ARBA" id="ARBA00022692"/>
    </source>
</evidence>
<proteinExistence type="inferred from homology"/>
<feature type="transmembrane region" description="Helical" evidence="13">
    <location>
        <begin position="156"/>
        <end position="177"/>
    </location>
</feature>
<dbReference type="InterPro" id="IPR050790">
    <property type="entry name" value="ExbB/TolQ_transport"/>
</dbReference>
<dbReference type="InterPro" id="IPR002898">
    <property type="entry name" value="MotA_ExbB_proton_chnl"/>
</dbReference>
<evidence type="ECO:0000256" key="3">
    <source>
        <dbReference type="ARBA" id="ARBA00022093"/>
    </source>
</evidence>
<gene>
    <name evidence="15" type="primary">exbB</name>
    <name evidence="15" type="ORF">APO_2546</name>
</gene>
<evidence type="ECO:0000256" key="11">
    <source>
        <dbReference type="ARBA" id="ARBA00024816"/>
    </source>
</evidence>
<evidence type="ECO:0000256" key="4">
    <source>
        <dbReference type="ARBA" id="ARBA00022448"/>
    </source>
</evidence>
<evidence type="ECO:0000256" key="2">
    <source>
        <dbReference type="ARBA" id="ARBA00011471"/>
    </source>
</evidence>
<feature type="transmembrane region" description="Helical" evidence="13">
    <location>
        <begin position="47"/>
        <end position="69"/>
    </location>
</feature>
<evidence type="ECO:0000313" key="16">
    <source>
        <dbReference type="Proteomes" id="UP000018454"/>
    </source>
</evidence>
<comment type="function">
    <text evidence="11">Involved in the TonB-dependent energy-dependent transport of various receptor-bound substrates. Protects ExbD from proteolytic degradation and functionally stabilizes TonB.</text>
</comment>
<dbReference type="NCBIfam" id="TIGR02797">
    <property type="entry name" value="exbB"/>
    <property type="match status" value="1"/>
</dbReference>
<reference evidence="15 16" key="1">
    <citation type="journal article" date="2011" name="Science">
        <title>Drosophila microbiome modulates host developmental and metabolic homeostasis via insulin signaling.</title>
        <authorList>
            <person name="Shin S.C."/>
            <person name="Kim S.H."/>
            <person name="You H."/>
            <person name="Kim B."/>
            <person name="Kim A.C."/>
            <person name="Lee K.A."/>
            <person name="Yoon J.H."/>
            <person name="Ryu J.H."/>
            <person name="Lee W.J."/>
        </authorList>
    </citation>
    <scope>NUCLEOTIDE SEQUENCE [LARGE SCALE GENOMIC DNA]</scope>
    <source>
        <strain evidence="15 16">DM001</strain>
    </source>
</reference>
<evidence type="ECO:0000256" key="10">
    <source>
        <dbReference type="ARBA" id="ARBA00023136"/>
    </source>
</evidence>
<evidence type="ECO:0000256" key="1">
    <source>
        <dbReference type="ARBA" id="ARBA00004429"/>
    </source>
</evidence>
<evidence type="ECO:0000256" key="8">
    <source>
        <dbReference type="ARBA" id="ARBA00022927"/>
    </source>
</evidence>
<evidence type="ECO:0000256" key="12">
    <source>
        <dbReference type="RuleBase" id="RU004057"/>
    </source>
</evidence>
<dbReference type="InterPro" id="IPR014164">
    <property type="entry name" value="TonB_ExbB_1"/>
</dbReference>
<comment type="similarity">
    <text evidence="12">Belongs to the exbB/tolQ family.</text>
</comment>
<keyword evidence="10 13" id="KW-0472">Membrane</keyword>
<protein>
    <recommendedName>
        <fullName evidence="3">Biopolymer transport protein ExbB</fullName>
    </recommendedName>
</protein>
<keyword evidence="9 13" id="KW-1133">Transmembrane helix</keyword>
<dbReference type="Pfam" id="PF01618">
    <property type="entry name" value="MotA_ExbB"/>
    <property type="match status" value="1"/>
</dbReference>
<dbReference type="AlphaFoldDB" id="F1YWD4"/>
<evidence type="ECO:0000259" key="14">
    <source>
        <dbReference type="Pfam" id="PF01618"/>
    </source>
</evidence>
<organism evidence="15 16">
    <name type="scientific">Acetobacter pomorum DM001</name>
    <dbReference type="NCBI Taxonomy" id="945681"/>
    <lineage>
        <taxon>Bacteria</taxon>
        <taxon>Pseudomonadati</taxon>
        <taxon>Pseudomonadota</taxon>
        <taxon>Alphaproteobacteria</taxon>
        <taxon>Acetobacterales</taxon>
        <taxon>Acetobacteraceae</taxon>
        <taxon>Acetobacter</taxon>
    </lineage>
</organism>
<sequence>MFPIGSSARRFIICICESTWSLMPLSESSNQIPLSFSPWEMFLNAGSVVQCVMILLALASLLTWTIFIAKSVEFLSVRRKLKTAEKTLEEAGTLALGERSTRPNSIAHTLVMAAETEKAVSYDIPNDNEGLKERIVLHLERLEAAEGRRLMRGTGLLATIGATSPFIGLFGTVWGIMTSFTGIAASKATSLAVVAPGIAEALLATALGLVAAIPAVVIYNHLARQSASCRAQVADLTSLVMRLVSRDLGRTHKLATSAQITPFDINRMVGE</sequence>
<accession>F1YWD4</accession>
<name>F1YWD4_9PROT</name>
<dbReference type="GO" id="GO:0005886">
    <property type="term" value="C:plasma membrane"/>
    <property type="evidence" value="ECO:0007669"/>
    <property type="project" value="UniProtKB-SubCell"/>
</dbReference>
<dbReference type="PANTHER" id="PTHR30625">
    <property type="entry name" value="PROTEIN TOLQ"/>
    <property type="match status" value="1"/>
</dbReference>
<keyword evidence="6" id="KW-0997">Cell inner membrane</keyword>
<keyword evidence="8 12" id="KW-0653">Protein transport</keyword>
<comment type="caution">
    <text evidence="15">The sequence shown here is derived from an EMBL/GenBank/DDBJ whole genome shotgun (WGS) entry which is preliminary data.</text>
</comment>
<evidence type="ECO:0000256" key="13">
    <source>
        <dbReference type="SAM" id="Phobius"/>
    </source>
</evidence>
<dbReference type="GO" id="GO:0017038">
    <property type="term" value="P:protein import"/>
    <property type="evidence" value="ECO:0007669"/>
    <property type="project" value="TreeGrafter"/>
</dbReference>
<dbReference type="PANTHER" id="PTHR30625:SF16">
    <property type="entry name" value="BIOPOLYMER TRANSPORT PROTEIN EXBB"/>
    <property type="match status" value="1"/>
</dbReference>
<keyword evidence="7 13" id="KW-0812">Transmembrane</keyword>
<feature type="transmembrane region" description="Helical" evidence="13">
    <location>
        <begin position="197"/>
        <end position="220"/>
    </location>
</feature>
<keyword evidence="4 12" id="KW-0813">Transport</keyword>
<keyword evidence="5" id="KW-1003">Cell membrane</keyword>
<evidence type="ECO:0000256" key="5">
    <source>
        <dbReference type="ARBA" id="ARBA00022475"/>
    </source>
</evidence>